<dbReference type="InterPro" id="IPR012296">
    <property type="entry name" value="Nuclease_put_TT1808"/>
</dbReference>
<feature type="domain" description="Putative restriction endonuclease" evidence="1">
    <location>
        <begin position="11"/>
        <end position="174"/>
    </location>
</feature>
<dbReference type="EMBL" id="CP002629">
    <property type="protein sequence ID" value="AEB09856.1"/>
    <property type="molecule type" value="Genomic_DNA"/>
</dbReference>
<dbReference type="AlphaFoldDB" id="F2NI87"/>
<dbReference type="OrthoDB" id="5518193at2"/>
<proteinExistence type="predicted"/>
<dbReference type="HOGENOM" id="CLU_076312_1_0_7"/>
<evidence type="ECO:0000313" key="2">
    <source>
        <dbReference type="EMBL" id="AEB09856.1"/>
    </source>
</evidence>
<dbReference type="PANTHER" id="PTHR34107:SF4">
    <property type="entry name" value="SLL1222 PROTEIN"/>
    <property type="match status" value="1"/>
</dbReference>
<dbReference type="InterPro" id="IPR008538">
    <property type="entry name" value="Uma2"/>
</dbReference>
<dbReference type="STRING" id="880072.Desac_2025"/>
<dbReference type="Pfam" id="PF05685">
    <property type="entry name" value="Uma2"/>
    <property type="match status" value="1"/>
</dbReference>
<dbReference type="Proteomes" id="UP000000483">
    <property type="component" value="Chromosome"/>
</dbReference>
<evidence type="ECO:0000313" key="3">
    <source>
        <dbReference type="Proteomes" id="UP000000483"/>
    </source>
</evidence>
<evidence type="ECO:0000259" key="1">
    <source>
        <dbReference type="Pfam" id="PF05685"/>
    </source>
</evidence>
<organism evidence="2 3">
    <name type="scientific">Desulfobacca acetoxidans (strain ATCC 700848 / DSM 11109 / ASRB2)</name>
    <dbReference type="NCBI Taxonomy" id="880072"/>
    <lineage>
        <taxon>Bacteria</taxon>
        <taxon>Pseudomonadati</taxon>
        <taxon>Thermodesulfobacteriota</taxon>
        <taxon>Desulfobaccia</taxon>
        <taxon>Desulfobaccales</taxon>
        <taxon>Desulfobaccaceae</taxon>
        <taxon>Desulfobacca</taxon>
    </lineage>
</organism>
<dbReference type="InterPro" id="IPR011335">
    <property type="entry name" value="Restrct_endonuc-II-like"/>
</dbReference>
<gene>
    <name evidence="2" type="ordered locus">Desac_2025</name>
</gene>
<sequence length="193" mass="21904">MTDAAKKKATYEDLYDIADNMIGEIIDGELIAAPRPSRRHSSTIAKITSTVLPPYEYGRGGPGGWIILVEPEIEFGENILVPDLAGWKEERFIWEEEQNPISVIPDWACEVLSPNTARLDRVKKMARYAEHGVSFLWLIDPILMTLEVYRLESGRWTLLGSYAENDKVRVEPFQEIVIGLGDLWLKTVKDKDA</sequence>
<dbReference type="RefSeq" id="WP_013706965.1">
    <property type="nucleotide sequence ID" value="NC_015388.1"/>
</dbReference>
<accession>F2NI87</accession>
<reference evidence="2 3" key="1">
    <citation type="journal article" date="2011" name="Stand. Genomic Sci.">
        <title>Complete genome sequence of the acetate-degrading sulfate reducer Desulfobacca acetoxidans type strain (ASRB2).</title>
        <authorList>
            <person name="Goker M."/>
            <person name="Teshima H."/>
            <person name="Lapidus A."/>
            <person name="Nolan M."/>
            <person name="Lucas S."/>
            <person name="Hammon N."/>
            <person name="Deshpande S."/>
            <person name="Cheng J.F."/>
            <person name="Tapia R."/>
            <person name="Han C."/>
            <person name="Goodwin L."/>
            <person name="Pitluck S."/>
            <person name="Huntemann M."/>
            <person name="Liolios K."/>
            <person name="Ivanova N."/>
            <person name="Pagani I."/>
            <person name="Mavromatis K."/>
            <person name="Ovchinikova G."/>
            <person name="Pati A."/>
            <person name="Chen A."/>
            <person name="Palaniappan K."/>
            <person name="Land M."/>
            <person name="Hauser L."/>
            <person name="Brambilla E.M."/>
            <person name="Rohde M."/>
            <person name="Spring S."/>
            <person name="Detter J.C."/>
            <person name="Woyke T."/>
            <person name="Bristow J."/>
            <person name="Eisen J.A."/>
            <person name="Markowitz V."/>
            <person name="Hugenholtz P."/>
            <person name="Kyrpides N.C."/>
            <person name="Klenk H.P."/>
        </authorList>
    </citation>
    <scope>NUCLEOTIDE SEQUENCE [LARGE SCALE GENOMIC DNA]</scope>
    <source>
        <strain evidence="3">ATCC 700848 / DSM 11109 / ASRB2</strain>
    </source>
</reference>
<dbReference type="Gene3D" id="3.90.1570.10">
    <property type="entry name" value="tt1808, chain A"/>
    <property type="match status" value="1"/>
</dbReference>
<name>F2NI87_DESAR</name>
<dbReference type="PANTHER" id="PTHR34107">
    <property type="entry name" value="SLL0198 PROTEIN-RELATED"/>
    <property type="match status" value="1"/>
</dbReference>
<dbReference type="eggNOG" id="COG4636">
    <property type="taxonomic scope" value="Bacteria"/>
</dbReference>
<dbReference type="CDD" id="cd06260">
    <property type="entry name" value="DUF820-like"/>
    <property type="match status" value="1"/>
</dbReference>
<reference evidence="3" key="2">
    <citation type="submission" date="2011-03" db="EMBL/GenBank/DDBJ databases">
        <title>The complete genome of Desulfobacca acetoxidans DSM 11109.</title>
        <authorList>
            <consortium name="US DOE Joint Genome Institute (JGI-PGF)"/>
            <person name="Lucas S."/>
            <person name="Copeland A."/>
            <person name="Lapidus A."/>
            <person name="Bruce D."/>
            <person name="Goodwin L."/>
            <person name="Pitluck S."/>
            <person name="Peters L."/>
            <person name="Kyrpides N."/>
            <person name="Mavromatis K."/>
            <person name="Ivanova N."/>
            <person name="Ovchinnikova G."/>
            <person name="Teshima H."/>
            <person name="Detter J.C."/>
            <person name="Han C."/>
            <person name="Land M."/>
            <person name="Hauser L."/>
            <person name="Markowitz V."/>
            <person name="Cheng J.-F."/>
            <person name="Hugenholtz P."/>
            <person name="Woyke T."/>
            <person name="Wu D."/>
            <person name="Spring S."/>
            <person name="Schueler E."/>
            <person name="Brambilla E."/>
            <person name="Klenk H.-P."/>
            <person name="Eisen J.A."/>
        </authorList>
    </citation>
    <scope>NUCLEOTIDE SEQUENCE [LARGE SCALE GENOMIC DNA]</scope>
    <source>
        <strain evidence="3">ATCC 700848 / DSM 11109 / ASRB2</strain>
    </source>
</reference>
<protein>
    <recommendedName>
        <fullName evidence="1">Putative restriction endonuclease domain-containing protein</fullName>
    </recommendedName>
</protein>
<dbReference type="KEGG" id="dao:Desac_2025"/>
<keyword evidence="3" id="KW-1185">Reference proteome</keyword>
<dbReference type="SUPFAM" id="SSF52980">
    <property type="entry name" value="Restriction endonuclease-like"/>
    <property type="match status" value="1"/>
</dbReference>